<dbReference type="AlphaFoldDB" id="A0A0A7CJF9"/>
<keyword evidence="6" id="KW-0804">Transcription</keyword>
<dbReference type="SMART" id="SM00399">
    <property type="entry name" value="ZnF_C4"/>
    <property type="match status" value="1"/>
</dbReference>
<gene>
    <name evidence="12" type="primary">NR50</name>
</gene>
<evidence type="ECO:0000256" key="7">
    <source>
        <dbReference type="ARBA" id="ARBA00023170"/>
    </source>
</evidence>
<dbReference type="SUPFAM" id="SSF57716">
    <property type="entry name" value="Glucocorticoid receptor-like (DNA-binding domain)"/>
    <property type="match status" value="1"/>
</dbReference>
<reference evidence="12" key="2">
    <citation type="submission" date="2014-03" db="EMBL/GenBank/DDBJ databases">
        <authorList>
            <person name="Lee J.-S."/>
            <person name="Hwang D.-S."/>
        </authorList>
    </citation>
    <scope>NUCLEOTIDE SEQUENCE</scope>
</reference>
<keyword evidence="5" id="KW-0238">DNA-binding</keyword>
<evidence type="ECO:0000259" key="10">
    <source>
        <dbReference type="PROSITE" id="PS51030"/>
    </source>
</evidence>
<feature type="region of interest" description="Disordered" evidence="9">
    <location>
        <begin position="120"/>
        <end position="203"/>
    </location>
</feature>
<reference evidence="12" key="1">
    <citation type="journal article" date="2014" name="BMC Genomics">
        <title>Genome-wide identification of nuclear receptor (NR) superfamily genes in the copepod Tigriopus japonicus.</title>
        <authorList>
            <person name="Hwang D.S."/>
            <person name="Lee B.Y."/>
            <person name="Kim H.S."/>
            <person name="Lee M.C."/>
            <person name="Kyung D.H."/>
            <person name="Om A.S."/>
            <person name="Rhee J.S."/>
            <person name="Lee J.S."/>
        </authorList>
    </citation>
    <scope>NUCLEOTIDE SEQUENCE</scope>
</reference>
<dbReference type="PANTHER" id="PTHR24082">
    <property type="entry name" value="NUCLEAR HORMONE RECEPTOR"/>
    <property type="match status" value="1"/>
</dbReference>
<dbReference type="GO" id="GO:0045944">
    <property type="term" value="P:positive regulation of transcription by RNA polymerase II"/>
    <property type="evidence" value="ECO:0007669"/>
    <property type="project" value="TreeGrafter"/>
</dbReference>
<dbReference type="InterPro" id="IPR050234">
    <property type="entry name" value="Nuclear_hormone_rcpt_NR1"/>
</dbReference>
<dbReference type="SUPFAM" id="SSF48508">
    <property type="entry name" value="Nuclear receptor ligand-binding domain"/>
    <property type="match status" value="1"/>
</dbReference>
<dbReference type="EMBL" id="KJ664203">
    <property type="protein sequence ID" value="AID52840.1"/>
    <property type="molecule type" value="mRNA"/>
</dbReference>
<evidence type="ECO:0000256" key="6">
    <source>
        <dbReference type="ARBA" id="ARBA00023163"/>
    </source>
</evidence>
<name>A0A0A7CJF9_TIGJA</name>
<keyword evidence="4" id="KW-0805">Transcription regulation</keyword>
<dbReference type="InterPro" id="IPR000536">
    <property type="entry name" value="Nucl_hrmn_rcpt_lig-bd"/>
</dbReference>
<dbReference type="GO" id="GO:0000978">
    <property type="term" value="F:RNA polymerase II cis-regulatory region sequence-specific DNA binding"/>
    <property type="evidence" value="ECO:0007669"/>
    <property type="project" value="TreeGrafter"/>
</dbReference>
<keyword evidence="3" id="KW-0862">Zinc</keyword>
<dbReference type="InterPro" id="IPR001628">
    <property type="entry name" value="Znf_hrmn_rcpt"/>
</dbReference>
<dbReference type="GO" id="GO:0000122">
    <property type="term" value="P:negative regulation of transcription by RNA polymerase II"/>
    <property type="evidence" value="ECO:0007669"/>
    <property type="project" value="TreeGrafter"/>
</dbReference>
<accession>A0A0A7CJF9</accession>
<dbReference type="PRINTS" id="PR00047">
    <property type="entry name" value="STROIDFINGER"/>
</dbReference>
<dbReference type="PROSITE" id="PS00031">
    <property type="entry name" value="NUCLEAR_REC_DBD_1"/>
    <property type="match status" value="1"/>
</dbReference>
<dbReference type="GO" id="GO:0004879">
    <property type="term" value="F:nuclear receptor activity"/>
    <property type="evidence" value="ECO:0007669"/>
    <property type="project" value="TreeGrafter"/>
</dbReference>
<organism evidence="12">
    <name type="scientific">Tigriopus japonicus</name>
    <name type="common">Copepod</name>
    <dbReference type="NCBI Taxonomy" id="158387"/>
    <lineage>
        <taxon>Eukaryota</taxon>
        <taxon>Metazoa</taxon>
        <taxon>Ecdysozoa</taxon>
        <taxon>Arthropoda</taxon>
        <taxon>Crustacea</taxon>
        <taxon>Multicrustacea</taxon>
        <taxon>Hexanauplia</taxon>
        <taxon>Copepoda</taxon>
        <taxon>Harpacticoida</taxon>
        <taxon>Harpacticidae</taxon>
        <taxon>Tigriopus</taxon>
    </lineage>
</organism>
<evidence type="ECO:0000256" key="2">
    <source>
        <dbReference type="ARBA" id="ARBA00022771"/>
    </source>
</evidence>
<protein>
    <submittedName>
        <fullName evidence="12">Nuclear receptor</fullName>
    </submittedName>
</protein>
<dbReference type="Pfam" id="PF00105">
    <property type="entry name" value="zf-C4"/>
    <property type="match status" value="1"/>
</dbReference>
<proteinExistence type="evidence at transcript level"/>
<keyword evidence="7 12" id="KW-0675">Receptor</keyword>
<evidence type="ECO:0000256" key="8">
    <source>
        <dbReference type="ARBA" id="ARBA00023242"/>
    </source>
</evidence>
<evidence type="ECO:0000256" key="5">
    <source>
        <dbReference type="ARBA" id="ARBA00023125"/>
    </source>
</evidence>
<dbReference type="InterPro" id="IPR013088">
    <property type="entry name" value="Znf_NHR/GATA"/>
</dbReference>
<dbReference type="GO" id="GO:0030154">
    <property type="term" value="P:cell differentiation"/>
    <property type="evidence" value="ECO:0007669"/>
    <property type="project" value="TreeGrafter"/>
</dbReference>
<feature type="domain" description="NR LBD" evidence="11">
    <location>
        <begin position="322"/>
        <end position="566"/>
    </location>
</feature>
<sequence>MDPAMTDHLDDGTSGMETEDVSMEPTEECQICQDPAIRHLHYGAITCFSCKAFFRRTSQSKAYQKFMCKSTGECNVLHKLRKKCRKCRYEKCIRVGMKPSLVLSDEEKIKRFKKSLSKKAMDKDGFGEHNNLGLRSGQPNHQHQQQHQHHRAQPIPQPIRQHQREQQQQPPPPPHFPRRVEINDSSPYSSNSYPNPPVTPRYHDEISMRERSSLERLSDITSDRHFLEREPRPQPYFEPLPIIPKSKEICSKETNPRFSWISNDEVSPRFVDESLEIHHFPVHREYQLIPQSMDRHRRRTEITEDEVLLLQKLEYIHDHNYQSVAFGEELVKALVMTSAFGIPLTPSQTMMAYRLMIQRVTKVAQGFDEFRDLPLEDQTTLLKSNADLMVSLKGAVFFDKRNMGIDQILFSMGLDDIEMAKRMIMSTSKTAGCKMNRIDYKSYNTIQELNDTPDEERYQWLLAQIGDVITSFPSLTKVLTYVVLLCPEDCQLIQRDKVQSMQYTIMNLTRKMIFAQHNYEVATNIYGRVTNIIDYLRELMVLKKKRPLTNPVHQATDNSPPSIRSQ</sequence>
<feature type="compositionally biased region" description="Basic and acidic residues" evidence="9">
    <location>
        <begin position="1"/>
        <end position="11"/>
    </location>
</feature>
<dbReference type="Pfam" id="PF00104">
    <property type="entry name" value="Hormone_recep"/>
    <property type="match status" value="1"/>
</dbReference>
<feature type="region of interest" description="Disordered" evidence="9">
    <location>
        <begin position="1"/>
        <end position="20"/>
    </location>
</feature>
<dbReference type="Gene3D" id="3.30.50.10">
    <property type="entry name" value="Erythroid Transcription Factor GATA-1, subunit A"/>
    <property type="match status" value="1"/>
</dbReference>
<keyword evidence="8" id="KW-0539">Nucleus</keyword>
<keyword evidence="2" id="KW-0863">Zinc-finger</keyword>
<keyword evidence="1" id="KW-0479">Metal-binding</keyword>
<feature type="domain" description="Nuclear receptor" evidence="10">
    <location>
        <begin position="26"/>
        <end position="104"/>
    </location>
</feature>
<evidence type="ECO:0000259" key="11">
    <source>
        <dbReference type="PROSITE" id="PS51843"/>
    </source>
</evidence>
<evidence type="ECO:0000256" key="4">
    <source>
        <dbReference type="ARBA" id="ARBA00023015"/>
    </source>
</evidence>
<dbReference type="PROSITE" id="PS51843">
    <property type="entry name" value="NR_LBD"/>
    <property type="match status" value="1"/>
</dbReference>
<dbReference type="PANTHER" id="PTHR24082:SF283">
    <property type="entry name" value="NUCLEAR HORMONE RECEPTOR HR96"/>
    <property type="match status" value="1"/>
</dbReference>
<dbReference type="PROSITE" id="PS51030">
    <property type="entry name" value="NUCLEAR_REC_DBD_2"/>
    <property type="match status" value="1"/>
</dbReference>
<dbReference type="Gene3D" id="1.10.565.10">
    <property type="entry name" value="Retinoid X Receptor"/>
    <property type="match status" value="1"/>
</dbReference>
<dbReference type="GO" id="GO:0008270">
    <property type="term" value="F:zinc ion binding"/>
    <property type="evidence" value="ECO:0007669"/>
    <property type="project" value="UniProtKB-KW"/>
</dbReference>
<evidence type="ECO:0000256" key="3">
    <source>
        <dbReference type="ARBA" id="ARBA00022833"/>
    </source>
</evidence>
<dbReference type="InterPro" id="IPR035500">
    <property type="entry name" value="NHR-like_dom_sf"/>
</dbReference>
<evidence type="ECO:0000313" key="12">
    <source>
        <dbReference type="EMBL" id="AID52840.1"/>
    </source>
</evidence>
<evidence type="ECO:0000256" key="1">
    <source>
        <dbReference type="ARBA" id="ARBA00022723"/>
    </source>
</evidence>
<evidence type="ECO:0000256" key="9">
    <source>
        <dbReference type="SAM" id="MobiDB-lite"/>
    </source>
</evidence>